<dbReference type="GO" id="GO:0002055">
    <property type="term" value="F:adenine binding"/>
    <property type="evidence" value="ECO:0007669"/>
    <property type="project" value="TreeGrafter"/>
</dbReference>
<dbReference type="GO" id="GO:0003999">
    <property type="term" value="F:adenine phosphoribosyltransferase activity"/>
    <property type="evidence" value="ECO:0007669"/>
    <property type="project" value="UniProtKB-UniRule"/>
</dbReference>
<comment type="function">
    <text evidence="2 11">Catalyzes a salvage reaction resulting in the formation of AMP, that is energically less costly than de novo synthesis.</text>
</comment>
<dbReference type="HAMAP" id="MF_00004">
    <property type="entry name" value="Aden_phosphoribosyltr"/>
    <property type="match status" value="1"/>
</dbReference>
<dbReference type="Gene3D" id="3.40.50.2020">
    <property type="match status" value="1"/>
</dbReference>
<sequence>MTIQEAPNADLAELIRTIPDHPKPGIVFRDISTLMLDGGAFAATIDRMADALARANGGDPPELIAGIEARGFVFASALAYRLGAGVLMMRKRGRLPGPSVSIEYALEYGTDMLEMHDDACGPGASVVLVDDLIATGGTALAAVELLEGRGAHVRQALFVIDLPELGGAQRLRDAGVAVHSLIGFDGD</sequence>
<keyword evidence="14" id="KW-1185">Reference proteome</keyword>
<dbReference type="GO" id="GO:0044209">
    <property type="term" value="P:AMP salvage"/>
    <property type="evidence" value="ECO:0007669"/>
    <property type="project" value="UniProtKB-UniRule"/>
</dbReference>
<dbReference type="FunFam" id="3.40.50.2020:FF:000021">
    <property type="entry name" value="Adenine phosphoribosyltransferase"/>
    <property type="match status" value="1"/>
</dbReference>
<evidence type="ECO:0000256" key="8">
    <source>
        <dbReference type="ARBA" id="ARBA00022676"/>
    </source>
</evidence>
<comment type="subcellular location">
    <subcellularLocation>
        <location evidence="3 11">Cytoplasm</location>
    </subcellularLocation>
</comment>
<keyword evidence="8 11" id="KW-0328">Glycosyltransferase</keyword>
<dbReference type="Proteomes" id="UP000195807">
    <property type="component" value="Chromosome"/>
</dbReference>
<dbReference type="UniPathway" id="UPA00588">
    <property type="reaction ID" value="UER00646"/>
</dbReference>
<evidence type="ECO:0000256" key="7">
    <source>
        <dbReference type="ARBA" id="ARBA00022490"/>
    </source>
</evidence>
<comment type="similarity">
    <text evidence="5 11">Belongs to the purine/pyrimidine phosphoribosyltransferase family.</text>
</comment>
<dbReference type="OrthoDB" id="9803963at2"/>
<dbReference type="EC" id="2.4.2.7" evidence="6 11"/>
<proteinExistence type="inferred from homology"/>
<dbReference type="GO" id="GO:0006166">
    <property type="term" value="P:purine ribonucleoside salvage"/>
    <property type="evidence" value="ECO:0007669"/>
    <property type="project" value="UniProtKB-KW"/>
</dbReference>
<dbReference type="EMBL" id="CP019602">
    <property type="protein sequence ID" value="ARU15798.1"/>
    <property type="molecule type" value="Genomic_DNA"/>
</dbReference>
<keyword evidence="10 11" id="KW-0660">Purine salvage</keyword>
<evidence type="ECO:0000313" key="14">
    <source>
        <dbReference type="Proteomes" id="UP000195807"/>
    </source>
</evidence>
<dbReference type="AlphaFoldDB" id="A0A1Z1FAD7"/>
<evidence type="ECO:0000256" key="3">
    <source>
        <dbReference type="ARBA" id="ARBA00004496"/>
    </source>
</evidence>
<evidence type="ECO:0000256" key="11">
    <source>
        <dbReference type="HAMAP-Rule" id="MF_00004"/>
    </source>
</evidence>
<name>A0A1Z1FAD7_9SPHN</name>
<comment type="catalytic activity">
    <reaction evidence="1 11">
        <text>AMP + diphosphate = 5-phospho-alpha-D-ribose 1-diphosphate + adenine</text>
        <dbReference type="Rhea" id="RHEA:16609"/>
        <dbReference type="ChEBI" id="CHEBI:16708"/>
        <dbReference type="ChEBI" id="CHEBI:33019"/>
        <dbReference type="ChEBI" id="CHEBI:58017"/>
        <dbReference type="ChEBI" id="CHEBI:456215"/>
        <dbReference type="EC" id="2.4.2.7"/>
    </reaction>
</comment>
<dbReference type="NCBIfam" id="NF002636">
    <property type="entry name" value="PRK02304.1-5"/>
    <property type="match status" value="1"/>
</dbReference>
<dbReference type="Pfam" id="PF00156">
    <property type="entry name" value="Pribosyltran"/>
    <property type="match status" value="1"/>
</dbReference>
<keyword evidence="9 11" id="KW-0808">Transferase</keyword>
<dbReference type="GO" id="GO:0006168">
    <property type="term" value="P:adenine salvage"/>
    <property type="evidence" value="ECO:0007669"/>
    <property type="project" value="InterPro"/>
</dbReference>
<dbReference type="KEGG" id="cman:A9D14_05880"/>
<evidence type="ECO:0000256" key="4">
    <source>
        <dbReference type="ARBA" id="ARBA00004659"/>
    </source>
</evidence>
<dbReference type="InterPro" id="IPR029057">
    <property type="entry name" value="PRTase-like"/>
</dbReference>
<dbReference type="RefSeq" id="WP_066843918.1">
    <property type="nucleotide sequence ID" value="NZ_CP019602.1"/>
</dbReference>
<comment type="subunit">
    <text evidence="11">Homodimer.</text>
</comment>
<evidence type="ECO:0000256" key="6">
    <source>
        <dbReference type="ARBA" id="ARBA00011893"/>
    </source>
</evidence>
<dbReference type="GO" id="GO:0016208">
    <property type="term" value="F:AMP binding"/>
    <property type="evidence" value="ECO:0007669"/>
    <property type="project" value="TreeGrafter"/>
</dbReference>
<organism evidence="13 14">
    <name type="scientific">Croceicoccus marinus</name>
    <dbReference type="NCBI Taxonomy" id="450378"/>
    <lineage>
        <taxon>Bacteria</taxon>
        <taxon>Pseudomonadati</taxon>
        <taxon>Pseudomonadota</taxon>
        <taxon>Alphaproteobacteria</taxon>
        <taxon>Sphingomonadales</taxon>
        <taxon>Erythrobacteraceae</taxon>
        <taxon>Croceicoccus</taxon>
    </lineage>
</organism>
<evidence type="ECO:0000259" key="12">
    <source>
        <dbReference type="Pfam" id="PF00156"/>
    </source>
</evidence>
<comment type="pathway">
    <text evidence="4 11">Purine metabolism; AMP biosynthesis via salvage pathway; AMP from adenine: step 1/1.</text>
</comment>
<dbReference type="STRING" id="450378.GCA_001661675_01174"/>
<reference evidence="13 14" key="1">
    <citation type="submission" date="2017-01" db="EMBL/GenBank/DDBJ databases">
        <title>Complete genome sequence of esterase-producing bacterium Croceicoccus marinus E4A9.</title>
        <authorList>
            <person name="Wu Y.-H."/>
            <person name="Cheng H."/>
            <person name="Xu L."/>
            <person name="Huo Y.-Y."/>
            <person name="Wang C.-S."/>
            <person name="Xu X.-W."/>
        </authorList>
    </citation>
    <scope>NUCLEOTIDE SEQUENCE [LARGE SCALE GENOMIC DNA]</scope>
    <source>
        <strain evidence="13 14">E4A9</strain>
    </source>
</reference>
<dbReference type="GO" id="GO:0005737">
    <property type="term" value="C:cytoplasm"/>
    <property type="evidence" value="ECO:0007669"/>
    <property type="project" value="UniProtKB-SubCell"/>
</dbReference>
<gene>
    <name evidence="11" type="primary">apt</name>
    <name evidence="13" type="ORF">A9D14_05880</name>
</gene>
<evidence type="ECO:0000256" key="1">
    <source>
        <dbReference type="ARBA" id="ARBA00000868"/>
    </source>
</evidence>
<accession>A0A1Z1FAD7</accession>
<protein>
    <recommendedName>
        <fullName evidence="6 11">Adenine phosphoribosyltransferase</fullName>
        <shortName evidence="11">APRT</shortName>
        <ecNumber evidence="6 11">2.4.2.7</ecNumber>
    </recommendedName>
</protein>
<dbReference type="InterPro" id="IPR050054">
    <property type="entry name" value="UPRTase/APRTase"/>
</dbReference>
<evidence type="ECO:0000256" key="2">
    <source>
        <dbReference type="ARBA" id="ARBA00003968"/>
    </source>
</evidence>
<evidence type="ECO:0000256" key="9">
    <source>
        <dbReference type="ARBA" id="ARBA00022679"/>
    </source>
</evidence>
<keyword evidence="7 11" id="KW-0963">Cytoplasm</keyword>
<dbReference type="PANTHER" id="PTHR32315">
    <property type="entry name" value="ADENINE PHOSPHORIBOSYLTRANSFERASE"/>
    <property type="match status" value="1"/>
</dbReference>
<evidence type="ECO:0000256" key="10">
    <source>
        <dbReference type="ARBA" id="ARBA00022726"/>
    </source>
</evidence>
<dbReference type="NCBIfam" id="NF002634">
    <property type="entry name" value="PRK02304.1-3"/>
    <property type="match status" value="1"/>
</dbReference>
<feature type="domain" description="Phosphoribosyltransferase" evidence="12">
    <location>
        <begin position="36"/>
        <end position="159"/>
    </location>
</feature>
<dbReference type="PANTHER" id="PTHR32315:SF3">
    <property type="entry name" value="ADENINE PHOSPHORIBOSYLTRANSFERASE"/>
    <property type="match status" value="1"/>
</dbReference>
<dbReference type="InterPro" id="IPR000836">
    <property type="entry name" value="PRTase_dom"/>
</dbReference>
<dbReference type="InterPro" id="IPR005764">
    <property type="entry name" value="Ade_phspho_trans"/>
</dbReference>
<dbReference type="CDD" id="cd06223">
    <property type="entry name" value="PRTases_typeI"/>
    <property type="match status" value="1"/>
</dbReference>
<dbReference type="SUPFAM" id="SSF53271">
    <property type="entry name" value="PRTase-like"/>
    <property type="match status" value="1"/>
</dbReference>
<evidence type="ECO:0000313" key="13">
    <source>
        <dbReference type="EMBL" id="ARU15798.1"/>
    </source>
</evidence>
<evidence type="ECO:0000256" key="5">
    <source>
        <dbReference type="ARBA" id="ARBA00008391"/>
    </source>
</evidence>